<dbReference type="EMBL" id="JACBYW010000001">
    <property type="protein sequence ID" value="NYH77602.1"/>
    <property type="molecule type" value="Genomic_DNA"/>
</dbReference>
<dbReference type="Proteomes" id="UP000548304">
    <property type="component" value="Unassembled WGS sequence"/>
</dbReference>
<evidence type="ECO:0000256" key="1">
    <source>
        <dbReference type="SAM" id="SignalP"/>
    </source>
</evidence>
<protein>
    <submittedName>
        <fullName evidence="2">Uncharacterized protein</fullName>
    </submittedName>
</protein>
<sequence length="136" mass="15186">MSARKIVAFASTMIFAAAPFAVASAPSAAASPECAAKVKAGGATLYKITQDNLILGKRLQSYADNEEHTQFGYLPSGKCIPQSEFDKGQGYIEGRYEYYDSSYGEAWSQNVLRFGQYKYFWNLYGYWVDDSHLETQ</sequence>
<organism evidence="2 3">
    <name type="scientific">Actinopolyspora biskrensis</name>
    <dbReference type="NCBI Taxonomy" id="1470178"/>
    <lineage>
        <taxon>Bacteria</taxon>
        <taxon>Bacillati</taxon>
        <taxon>Actinomycetota</taxon>
        <taxon>Actinomycetes</taxon>
        <taxon>Actinopolysporales</taxon>
        <taxon>Actinopolysporaceae</taxon>
        <taxon>Actinopolyspora</taxon>
    </lineage>
</organism>
<evidence type="ECO:0000313" key="2">
    <source>
        <dbReference type="EMBL" id="NYH77602.1"/>
    </source>
</evidence>
<dbReference type="AlphaFoldDB" id="A0A852YV42"/>
<gene>
    <name evidence="2" type="ORF">FHR84_000916</name>
</gene>
<keyword evidence="1" id="KW-0732">Signal</keyword>
<name>A0A852YV42_9ACTN</name>
<accession>A0A852YV42</accession>
<keyword evidence="3" id="KW-1185">Reference proteome</keyword>
<proteinExistence type="predicted"/>
<dbReference type="RefSeq" id="WP_179534106.1">
    <property type="nucleotide sequence ID" value="NZ_JACBYW010000001.1"/>
</dbReference>
<feature type="signal peptide" evidence="1">
    <location>
        <begin position="1"/>
        <end position="23"/>
    </location>
</feature>
<feature type="chain" id="PRO_5038560966" evidence="1">
    <location>
        <begin position="24"/>
        <end position="136"/>
    </location>
</feature>
<comment type="caution">
    <text evidence="2">The sequence shown here is derived from an EMBL/GenBank/DDBJ whole genome shotgun (WGS) entry which is preliminary data.</text>
</comment>
<evidence type="ECO:0000313" key="3">
    <source>
        <dbReference type="Proteomes" id="UP000548304"/>
    </source>
</evidence>
<reference evidence="2 3" key="1">
    <citation type="submission" date="2020-07" db="EMBL/GenBank/DDBJ databases">
        <title>Genomic Encyclopedia of Type Strains, Phase III (KMG-III): the genomes of soil and plant-associated and newly described type strains.</title>
        <authorList>
            <person name="Whitman W."/>
        </authorList>
    </citation>
    <scope>NUCLEOTIDE SEQUENCE [LARGE SCALE GENOMIC DNA]</scope>
    <source>
        <strain evidence="2 3">CECT 8576</strain>
    </source>
</reference>